<reference evidence="2" key="1">
    <citation type="submission" date="2023-11" db="EMBL/GenBank/DDBJ databases">
        <title>Genome assemblies of two species of porcelain crab, Petrolisthes cinctipes and Petrolisthes manimaculis (Anomura: Porcellanidae).</title>
        <authorList>
            <person name="Angst P."/>
        </authorList>
    </citation>
    <scope>NUCLEOTIDE SEQUENCE</scope>
    <source>
        <strain evidence="2">PB745_02</strain>
        <tissue evidence="2">Gill</tissue>
    </source>
</reference>
<feature type="region of interest" description="Disordered" evidence="1">
    <location>
        <begin position="18"/>
        <end position="172"/>
    </location>
</feature>
<feature type="compositionally biased region" description="Polar residues" evidence="1">
    <location>
        <begin position="78"/>
        <end position="88"/>
    </location>
</feature>
<comment type="caution">
    <text evidence="2">The sequence shown here is derived from an EMBL/GenBank/DDBJ whole genome shotgun (WGS) entry which is preliminary data.</text>
</comment>
<evidence type="ECO:0000313" key="3">
    <source>
        <dbReference type="Proteomes" id="UP001292094"/>
    </source>
</evidence>
<sequence>MIAPVGSKPREMVYSARHRHGSITPSTCSSQTRCTTPLETTRSDSAMGRASSSLGKAATSSPGTSIYTVKSIAAVNYKPTQSNKVSPSASPPGDLREETGSTTSRTTTTTKSMCSDNNRNSPTHSTTSYSSNTYSSLQQRHQARSPSNTSYRSALNSDRAGSEDELIPPMKA</sequence>
<dbReference type="AlphaFoldDB" id="A0AAE1PZ62"/>
<feature type="compositionally biased region" description="Polar residues" evidence="1">
    <location>
        <begin position="23"/>
        <end position="68"/>
    </location>
</feature>
<protein>
    <submittedName>
        <fullName evidence="2">Uncharacterized protein</fullName>
    </submittedName>
</protein>
<evidence type="ECO:0000256" key="1">
    <source>
        <dbReference type="SAM" id="MobiDB-lite"/>
    </source>
</evidence>
<organism evidence="2 3">
    <name type="scientific">Petrolisthes manimaculis</name>
    <dbReference type="NCBI Taxonomy" id="1843537"/>
    <lineage>
        <taxon>Eukaryota</taxon>
        <taxon>Metazoa</taxon>
        <taxon>Ecdysozoa</taxon>
        <taxon>Arthropoda</taxon>
        <taxon>Crustacea</taxon>
        <taxon>Multicrustacea</taxon>
        <taxon>Malacostraca</taxon>
        <taxon>Eumalacostraca</taxon>
        <taxon>Eucarida</taxon>
        <taxon>Decapoda</taxon>
        <taxon>Pleocyemata</taxon>
        <taxon>Anomura</taxon>
        <taxon>Galatheoidea</taxon>
        <taxon>Porcellanidae</taxon>
        <taxon>Petrolisthes</taxon>
    </lineage>
</organism>
<gene>
    <name evidence="2" type="ORF">Pmani_011879</name>
</gene>
<dbReference type="EMBL" id="JAWZYT010000960">
    <property type="protein sequence ID" value="KAK4317018.1"/>
    <property type="molecule type" value="Genomic_DNA"/>
</dbReference>
<feature type="compositionally biased region" description="Low complexity" evidence="1">
    <location>
        <begin position="120"/>
        <end position="136"/>
    </location>
</feature>
<feature type="compositionally biased region" description="Low complexity" evidence="1">
    <location>
        <begin position="100"/>
        <end position="110"/>
    </location>
</feature>
<name>A0AAE1PZ62_9EUCA</name>
<proteinExistence type="predicted"/>
<dbReference type="Proteomes" id="UP001292094">
    <property type="component" value="Unassembled WGS sequence"/>
</dbReference>
<evidence type="ECO:0000313" key="2">
    <source>
        <dbReference type="EMBL" id="KAK4317018.1"/>
    </source>
</evidence>
<feature type="compositionally biased region" description="Polar residues" evidence="1">
    <location>
        <begin position="137"/>
        <end position="156"/>
    </location>
</feature>
<keyword evidence="3" id="KW-1185">Reference proteome</keyword>
<accession>A0AAE1PZ62</accession>